<geneLocation type="plasmid" evidence="2">
    <name>CB4 Plasmid</name>
</geneLocation>
<proteinExistence type="predicted"/>
<protein>
    <recommendedName>
        <fullName evidence="3">ATP-grasp domain-containing protein</fullName>
    </recommendedName>
</protein>
<dbReference type="Proteomes" id="UP000056905">
    <property type="component" value="Plasmid pCB4"/>
</dbReference>
<reference evidence="1 2" key="1">
    <citation type="submission" date="2015-10" db="EMBL/GenBank/DDBJ databases">
        <title>Conservation of the essential genome among Caulobacter and Brevundimonas species.</title>
        <authorList>
            <person name="Scott D."/>
            <person name="Ely B."/>
        </authorList>
    </citation>
    <scope>NUCLEOTIDE SEQUENCE [LARGE SCALE GENOMIC DNA]</scope>
    <source>
        <strain evidence="1 2">CB4</strain>
        <plasmid evidence="2">CB4 Plasmid</plasmid>
    </source>
</reference>
<accession>A0A0P0P446</accession>
<dbReference type="SUPFAM" id="SSF56059">
    <property type="entry name" value="Glutathione synthetase ATP-binding domain-like"/>
    <property type="match status" value="1"/>
</dbReference>
<keyword evidence="2" id="KW-1185">Reference proteome</keyword>
<evidence type="ECO:0000313" key="2">
    <source>
        <dbReference type="Proteomes" id="UP000056905"/>
    </source>
</evidence>
<gene>
    <name evidence="1" type="ORF">AQ619_18145</name>
</gene>
<dbReference type="KEGG" id="chq:AQ619_18145"/>
<dbReference type="EMBL" id="CP013003">
    <property type="protein sequence ID" value="ALL15411.1"/>
    <property type="molecule type" value="Genomic_DNA"/>
</dbReference>
<dbReference type="OrthoDB" id="344992at2"/>
<evidence type="ECO:0000313" key="1">
    <source>
        <dbReference type="EMBL" id="ALL15411.1"/>
    </source>
</evidence>
<keyword evidence="1" id="KW-0614">Plasmid</keyword>
<organism evidence="1 2">
    <name type="scientific">Caulobacter henricii</name>
    <dbReference type="NCBI Taxonomy" id="69395"/>
    <lineage>
        <taxon>Bacteria</taxon>
        <taxon>Pseudomonadati</taxon>
        <taxon>Pseudomonadota</taxon>
        <taxon>Alphaproteobacteria</taxon>
        <taxon>Caulobacterales</taxon>
        <taxon>Caulobacteraceae</taxon>
        <taxon>Caulobacter</taxon>
    </lineage>
</organism>
<name>A0A0P0P446_9CAUL</name>
<sequence length="423" mass="46636">MPTIEVLGRRDHVLNRECFCITLDNQGLQAAIRAQLPAETGSASLVTNHPHLFAQAPVFLAREDLEAMLDVVGAIEAAAATPAYQDAVLTWATAIAREDFGPRGAFMGYDFHLTDSGPKLIEVNTNAGGAFLNAFLARAQMACCEEARVVTRSAQSEEFEPAVWRMFMSEWESQRGTLPLRSVAIVDDRPEEQYLFPEFLLAQRFFERQGLRALIADPGELSLADGRLLCRGEPVDLVYNRLVDFSFGAPGHQVVHDAYRSGAVVLTPSPRNHALFADKRNLTLLSDGVAVSAFGLTLKQQQSLSAIPRTVLVTAANVDELWSARKRYFFKPAGGHGGKAVYRGDKMTRSVWEHIQQGDYIAQELATPSQRRIRIDGEIKTLKLDVRLYTFMGSPLLTASRVYQGQTTNFRTAGGGFAPVFVT</sequence>
<dbReference type="RefSeq" id="WP_062151872.1">
    <property type="nucleotide sequence ID" value="NZ_CP013003.1"/>
</dbReference>
<dbReference type="AlphaFoldDB" id="A0A0P0P446"/>
<evidence type="ECO:0008006" key="3">
    <source>
        <dbReference type="Google" id="ProtNLM"/>
    </source>
</evidence>